<protein>
    <recommendedName>
        <fullName evidence="3">Protein kinase domain-containing protein</fullName>
    </recommendedName>
</protein>
<proteinExistence type="predicted"/>
<reference evidence="2" key="1">
    <citation type="journal article" date="2011" name="Proc. Natl. Acad. Sci. U.S.A.">
        <title>Obligate biotrophy features unraveled by the genomic analysis of rust fungi.</title>
        <authorList>
            <person name="Duplessis S."/>
            <person name="Cuomo C.A."/>
            <person name="Lin Y.-C."/>
            <person name="Aerts A."/>
            <person name="Tisserant E."/>
            <person name="Veneault-Fourrey C."/>
            <person name="Joly D.L."/>
            <person name="Hacquard S."/>
            <person name="Amselem J."/>
            <person name="Cantarel B.L."/>
            <person name="Chiu R."/>
            <person name="Coutinho P.M."/>
            <person name="Feau N."/>
            <person name="Field M."/>
            <person name="Frey P."/>
            <person name="Gelhaye E."/>
            <person name="Goldberg J."/>
            <person name="Grabherr M.G."/>
            <person name="Kodira C.D."/>
            <person name="Kohler A."/>
            <person name="Kuees U."/>
            <person name="Lindquist E.A."/>
            <person name="Lucas S.M."/>
            <person name="Mago R."/>
            <person name="Mauceli E."/>
            <person name="Morin E."/>
            <person name="Murat C."/>
            <person name="Pangilinan J.L."/>
            <person name="Park R."/>
            <person name="Pearson M."/>
            <person name="Quesneville H."/>
            <person name="Rouhier N."/>
            <person name="Sakthikumar S."/>
            <person name="Salamov A.A."/>
            <person name="Schmutz J."/>
            <person name="Selles B."/>
            <person name="Shapiro H."/>
            <person name="Tanguay P."/>
            <person name="Tuskan G.A."/>
            <person name="Henrissat B."/>
            <person name="Van de Peer Y."/>
            <person name="Rouze P."/>
            <person name="Ellis J.G."/>
            <person name="Dodds P.N."/>
            <person name="Schein J.E."/>
            <person name="Zhong S."/>
            <person name="Hamelin R.C."/>
            <person name="Grigoriev I.V."/>
            <person name="Szabo L.J."/>
            <person name="Martin F."/>
        </authorList>
    </citation>
    <scope>NUCLEOTIDE SEQUENCE [LARGE SCALE GENOMIC DNA]</scope>
    <source>
        <strain evidence="2">98AG31 / pathotype 3-4-7</strain>
    </source>
</reference>
<dbReference type="eggNOG" id="KOG1166">
    <property type="taxonomic scope" value="Eukaryota"/>
</dbReference>
<evidence type="ECO:0000313" key="2">
    <source>
        <dbReference type="Proteomes" id="UP000001072"/>
    </source>
</evidence>
<dbReference type="KEGG" id="mlr:MELLADRAFT_91137"/>
<keyword evidence="2" id="KW-1185">Reference proteome</keyword>
<dbReference type="VEuPathDB" id="FungiDB:MELLADRAFT_91137"/>
<evidence type="ECO:0008006" key="3">
    <source>
        <dbReference type="Google" id="ProtNLM"/>
    </source>
</evidence>
<organism evidence="2">
    <name type="scientific">Melampsora larici-populina (strain 98AG31 / pathotype 3-4-7)</name>
    <name type="common">Poplar leaf rust fungus</name>
    <dbReference type="NCBI Taxonomy" id="747676"/>
    <lineage>
        <taxon>Eukaryota</taxon>
        <taxon>Fungi</taxon>
        <taxon>Dikarya</taxon>
        <taxon>Basidiomycota</taxon>
        <taxon>Pucciniomycotina</taxon>
        <taxon>Pucciniomycetes</taxon>
        <taxon>Pucciniales</taxon>
        <taxon>Melampsoraceae</taxon>
        <taxon>Melampsora</taxon>
    </lineage>
</organism>
<evidence type="ECO:0000313" key="1">
    <source>
        <dbReference type="EMBL" id="EGG11552.1"/>
    </source>
</evidence>
<name>F4R797_MELLP</name>
<dbReference type="InParanoid" id="F4R797"/>
<dbReference type="RefSeq" id="XP_007405187.1">
    <property type="nucleotide sequence ID" value="XM_007405125.1"/>
</dbReference>
<dbReference type="GeneID" id="18935799"/>
<dbReference type="AlphaFoldDB" id="F4R797"/>
<sequence>MCINPTNGGAAGGIDELLVMFFSIELIRVIQALQKAASIHGNLKIENCLVRLQSVPEGSKSWSSIYNFYFQKGCKSK</sequence>
<dbReference type="STRING" id="747676.F4R797"/>
<gene>
    <name evidence="1" type="ORF">MELLADRAFT_91137</name>
</gene>
<dbReference type="Proteomes" id="UP000001072">
    <property type="component" value="Unassembled WGS sequence"/>
</dbReference>
<accession>F4R797</accession>
<dbReference type="SUPFAM" id="SSF56112">
    <property type="entry name" value="Protein kinase-like (PK-like)"/>
    <property type="match status" value="1"/>
</dbReference>
<dbReference type="EMBL" id="GL883092">
    <property type="protein sequence ID" value="EGG11552.1"/>
    <property type="molecule type" value="Genomic_DNA"/>
</dbReference>
<dbReference type="InterPro" id="IPR011009">
    <property type="entry name" value="Kinase-like_dom_sf"/>
</dbReference>
<dbReference type="Gene3D" id="1.10.510.10">
    <property type="entry name" value="Transferase(Phosphotransferase) domain 1"/>
    <property type="match status" value="1"/>
</dbReference>
<dbReference type="HOGENOM" id="CLU_2638559_0_0_1"/>
<dbReference type="OrthoDB" id="248495at2759"/>